<dbReference type="EMBL" id="JAAGOA010000001">
    <property type="protein sequence ID" value="NED98832.1"/>
    <property type="molecule type" value="Genomic_DNA"/>
</dbReference>
<dbReference type="FunFam" id="1.10.10.10:FF:000214">
    <property type="entry name" value="Methylated-DNA--protein-cysteine methyltransferase"/>
    <property type="match status" value="1"/>
</dbReference>
<comment type="similarity">
    <text evidence="2 9">Belongs to the MGMT family.</text>
</comment>
<dbReference type="SUPFAM" id="SSF53155">
    <property type="entry name" value="Methylated DNA-protein cysteine methyltransferase domain"/>
    <property type="match status" value="1"/>
</dbReference>
<dbReference type="InterPro" id="IPR036631">
    <property type="entry name" value="MGMT_N_sf"/>
</dbReference>
<dbReference type="InterPro" id="IPR036217">
    <property type="entry name" value="MethylDNA_cys_MeTrfase_DNAb"/>
</dbReference>
<proteinExistence type="inferred from homology"/>
<dbReference type="InterPro" id="IPR008332">
    <property type="entry name" value="MethylG_MeTrfase_N"/>
</dbReference>
<dbReference type="InterPro" id="IPR036388">
    <property type="entry name" value="WH-like_DNA-bd_sf"/>
</dbReference>
<comment type="function">
    <text evidence="9">Involved in the cellular defense against the biological effects of O6-methylguanine (O6-MeG) and O4-methylthymine (O4-MeT) in DNA. Repairs the methylated nucleobase in DNA by stoichiometrically transferring the methyl group to a cysteine residue in the enzyme. This is a suicide reaction: the enzyme is irreversibly inactivated.</text>
</comment>
<evidence type="ECO:0000256" key="6">
    <source>
        <dbReference type="ARBA" id="ARBA00022763"/>
    </source>
</evidence>
<dbReference type="InterPro" id="IPR001497">
    <property type="entry name" value="MethylDNA_cys_MeTrfase_AS"/>
</dbReference>
<keyword evidence="4 9" id="KW-0489">Methyltransferase</keyword>
<gene>
    <name evidence="12" type="ORF">G1H10_01460</name>
</gene>
<evidence type="ECO:0000259" key="11">
    <source>
        <dbReference type="Pfam" id="PF02870"/>
    </source>
</evidence>
<dbReference type="Gene3D" id="3.30.160.70">
    <property type="entry name" value="Methylated DNA-protein cysteine methyltransferase domain"/>
    <property type="match status" value="1"/>
</dbReference>
<dbReference type="AlphaFoldDB" id="A0A6L9S1A8"/>
<feature type="domain" description="Methylated-DNA-[protein]-cysteine S-methyltransferase DNA binding" evidence="10">
    <location>
        <begin position="78"/>
        <end position="157"/>
    </location>
</feature>
<evidence type="ECO:0000256" key="4">
    <source>
        <dbReference type="ARBA" id="ARBA00022603"/>
    </source>
</evidence>
<feature type="domain" description="Methylguanine DNA methyltransferase ribonuclease-like" evidence="11">
    <location>
        <begin position="4"/>
        <end position="73"/>
    </location>
</feature>
<keyword evidence="6 9" id="KW-0227">DNA damage</keyword>
<name>A0A6L9S1A8_9ACTN</name>
<dbReference type="GO" id="GO:0032259">
    <property type="term" value="P:methylation"/>
    <property type="evidence" value="ECO:0007669"/>
    <property type="project" value="UniProtKB-KW"/>
</dbReference>
<dbReference type="RefSeq" id="WP_163731592.1">
    <property type="nucleotide sequence ID" value="NZ_JAAGOA010000001.1"/>
</dbReference>
<evidence type="ECO:0000256" key="3">
    <source>
        <dbReference type="ARBA" id="ARBA00022490"/>
    </source>
</evidence>
<evidence type="ECO:0000259" key="10">
    <source>
        <dbReference type="Pfam" id="PF01035"/>
    </source>
</evidence>
<evidence type="ECO:0000313" key="13">
    <source>
        <dbReference type="Proteomes" id="UP000475214"/>
    </source>
</evidence>
<dbReference type="GO" id="GO:0005737">
    <property type="term" value="C:cytoplasm"/>
    <property type="evidence" value="ECO:0007669"/>
    <property type="project" value="UniProtKB-SubCell"/>
</dbReference>
<dbReference type="Gene3D" id="1.10.10.10">
    <property type="entry name" value="Winged helix-like DNA-binding domain superfamily/Winged helix DNA-binding domain"/>
    <property type="match status" value="1"/>
</dbReference>
<comment type="subcellular location">
    <subcellularLocation>
        <location evidence="9">Cytoplasm</location>
    </subcellularLocation>
</comment>
<evidence type="ECO:0000256" key="8">
    <source>
        <dbReference type="ARBA" id="ARBA00049348"/>
    </source>
</evidence>
<dbReference type="Pfam" id="PF02870">
    <property type="entry name" value="Methyltransf_1N"/>
    <property type="match status" value="1"/>
</dbReference>
<organism evidence="12 13">
    <name type="scientific">Phytoactinopolyspora halotolerans</name>
    <dbReference type="NCBI Taxonomy" id="1981512"/>
    <lineage>
        <taxon>Bacteria</taxon>
        <taxon>Bacillati</taxon>
        <taxon>Actinomycetota</taxon>
        <taxon>Actinomycetes</taxon>
        <taxon>Jiangellales</taxon>
        <taxon>Jiangellaceae</taxon>
        <taxon>Phytoactinopolyspora</taxon>
    </lineage>
</organism>
<keyword evidence="5 9" id="KW-0808">Transferase</keyword>
<protein>
    <recommendedName>
        <fullName evidence="9">Methylated-DNA--protein-cysteine methyltransferase</fullName>
        <ecNumber evidence="9">2.1.1.63</ecNumber>
    </recommendedName>
    <alternativeName>
        <fullName evidence="9">6-O-methylguanine-DNA methyltransferase</fullName>
        <shortName evidence="9">MGMT</shortName>
    </alternativeName>
    <alternativeName>
        <fullName evidence="9">O-6-methylguanine-DNA-alkyltransferase</fullName>
    </alternativeName>
</protein>
<evidence type="ECO:0000256" key="9">
    <source>
        <dbReference type="HAMAP-Rule" id="MF_00772"/>
    </source>
</evidence>
<comment type="caution">
    <text evidence="12">The sequence shown here is derived from an EMBL/GenBank/DDBJ whole genome shotgun (WGS) entry which is preliminary data.</text>
</comment>
<dbReference type="PANTHER" id="PTHR10815:SF5">
    <property type="entry name" value="METHYLATED-DNA--PROTEIN-CYSTEINE METHYLTRANSFERASE"/>
    <property type="match status" value="1"/>
</dbReference>
<reference evidence="12 13" key="1">
    <citation type="submission" date="2020-02" db="EMBL/GenBank/DDBJ databases">
        <authorList>
            <person name="Li X.-J."/>
            <person name="Han X.-M."/>
        </authorList>
    </citation>
    <scope>NUCLEOTIDE SEQUENCE [LARGE SCALE GENOMIC DNA]</scope>
    <source>
        <strain evidence="12 13">CCTCC AB 2017055</strain>
    </source>
</reference>
<evidence type="ECO:0000256" key="7">
    <source>
        <dbReference type="ARBA" id="ARBA00023204"/>
    </source>
</evidence>
<dbReference type="SUPFAM" id="SSF46767">
    <property type="entry name" value="Methylated DNA-protein cysteine methyltransferase, C-terminal domain"/>
    <property type="match status" value="1"/>
</dbReference>
<sequence length="164" mass="17952">MTTYWTTTDSPVGPLLLTADDGGLTGLYMEERRHGPHDVDPSWVRDDRPFDSTVRQLDAYFAGDLKEFELPLNAAGTPFQREVWAALRSIPYGEVRSYREIAEQIGHPTAFRAVGMANGRNPISIIVPCHRVIGTSGALTGYGGGVERKRALLDFEAGRSTTGA</sequence>
<dbReference type="InterPro" id="IPR023546">
    <property type="entry name" value="MGMT"/>
</dbReference>
<comment type="catalytic activity">
    <reaction evidence="1 9">
        <text>a 4-O-methyl-thymidine in DNA + L-cysteinyl-[protein] = a thymidine in DNA + S-methyl-L-cysteinyl-[protein]</text>
        <dbReference type="Rhea" id="RHEA:53428"/>
        <dbReference type="Rhea" id="RHEA-COMP:10131"/>
        <dbReference type="Rhea" id="RHEA-COMP:10132"/>
        <dbReference type="Rhea" id="RHEA-COMP:13555"/>
        <dbReference type="Rhea" id="RHEA-COMP:13556"/>
        <dbReference type="ChEBI" id="CHEBI:29950"/>
        <dbReference type="ChEBI" id="CHEBI:82612"/>
        <dbReference type="ChEBI" id="CHEBI:137386"/>
        <dbReference type="ChEBI" id="CHEBI:137387"/>
        <dbReference type="EC" id="2.1.1.63"/>
    </reaction>
</comment>
<comment type="catalytic activity">
    <reaction evidence="8 9">
        <text>a 6-O-methyl-2'-deoxyguanosine in DNA + L-cysteinyl-[protein] = S-methyl-L-cysteinyl-[protein] + a 2'-deoxyguanosine in DNA</text>
        <dbReference type="Rhea" id="RHEA:24000"/>
        <dbReference type="Rhea" id="RHEA-COMP:10131"/>
        <dbReference type="Rhea" id="RHEA-COMP:10132"/>
        <dbReference type="Rhea" id="RHEA-COMP:11367"/>
        <dbReference type="Rhea" id="RHEA-COMP:11368"/>
        <dbReference type="ChEBI" id="CHEBI:29950"/>
        <dbReference type="ChEBI" id="CHEBI:82612"/>
        <dbReference type="ChEBI" id="CHEBI:85445"/>
        <dbReference type="ChEBI" id="CHEBI:85448"/>
        <dbReference type="EC" id="2.1.1.63"/>
    </reaction>
</comment>
<dbReference type="HAMAP" id="MF_00772">
    <property type="entry name" value="OGT"/>
    <property type="match status" value="1"/>
</dbReference>
<dbReference type="Pfam" id="PF01035">
    <property type="entry name" value="DNA_binding_1"/>
    <property type="match status" value="1"/>
</dbReference>
<evidence type="ECO:0000256" key="2">
    <source>
        <dbReference type="ARBA" id="ARBA00008711"/>
    </source>
</evidence>
<dbReference type="EC" id="2.1.1.63" evidence="9"/>
<keyword evidence="7 9" id="KW-0234">DNA repair</keyword>
<keyword evidence="13" id="KW-1185">Reference proteome</keyword>
<dbReference type="PANTHER" id="PTHR10815">
    <property type="entry name" value="METHYLATED-DNA--PROTEIN-CYSTEINE METHYLTRANSFERASE"/>
    <property type="match status" value="1"/>
</dbReference>
<evidence type="ECO:0000313" key="12">
    <source>
        <dbReference type="EMBL" id="NED98832.1"/>
    </source>
</evidence>
<dbReference type="CDD" id="cd06445">
    <property type="entry name" value="ATase"/>
    <property type="match status" value="1"/>
</dbReference>
<dbReference type="Proteomes" id="UP000475214">
    <property type="component" value="Unassembled WGS sequence"/>
</dbReference>
<feature type="active site" description="Nucleophile; methyl group acceptor" evidence="9">
    <location>
        <position position="129"/>
    </location>
</feature>
<dbReference type="PROSITE" id="PS00374">
    <property type="entry name" value="MGMT"/>
    <property type="match status" value="1"/>
</dbReference>
<evidence type="ECO:0000256" key="5">
    <source>
        <dbReference type="ARBA" id="ARBA00022679"/>
    </source>
</evidence>
<evidence type="ECO:0000256" key="1">
    <source>
        <dbReference type="ARBA" id="ARBA00001286"/>
    </source>
</evidence>
<dbReference type="GO" id="GO:0003908">
    <property type="term" value="F:methylated-DNA-[protein]-cysteine S-methyltransferase activity"/>
    <property type="evidence" value="ECO:0007669"/>
    <property type="project" value="UniProtKB-UniRule"/>
</dbReference>
<comment type="miscellaneous">
    <text evidence="9">This enzyme catalyzes only one turnover and therefore is not strictly catalytic. According to one definition, an enzyme is a biocatalyst that acts repeatedly and over many reaction cycles.</text>
</comment>
<accession>A0A6L9S1A8</accession>
<dbReference type="GO" id="GO:0006307">
    <property type="term" value="P:DNA alkylation repair"/>
    <property type="evidence" value="ECO:0007669"/>
    <property type="project" value="UniProtKB-UniRule"/>
</dbReference>
<keyword evidence="3 9" id="KW-0963">Cytoplasm</keyword>
<dbReference type="InterPro" id="IPR014048">
    <property type="entry name" value="MethylDNA_cys_MeTrfase_DNA-bd"/>
</dbReference>
<dbReference type="NCBIfam" id="TIGR00589">
    <property type="entry name" value="ogt"/>
    <property type="match status" value="1"/>
</dbReference>